<dbReference type="InterPro" id="IPR011990">
    <property type="entry name" value="TPR-like_helical_dom_sf"/>
</dbReference>
<dbReference type="SMART" id="SM00220">
    <property type="entry name" value="S_TKc"/>
    <property type="match status" value="1"/>
</dbReference>
<feature type="region of interest" description="Disordered" evidence="5">
    <location>
        <begin position="777"/>
        <end position="811"/>
    </location>
</feature>
<keyword evidence="6" id="KW-1133">Transmembrane helix</keyword>
<dbReference type="InterPro" id="IPR011009">
    <property type="entry name" value="Kinase-like_dom_sf"/>
</dbReference>
<sequence>MPPDPPPIQPSWLSPRLPREGRYVLGPLLGKGGAGEVLEAWDALLCRTVALKALRDMDPGALIRFMHEAQLQARVIHPNICRIYDIESAGRTLKISMQLIKGPNLEQAAPQLSPAEAVGILRSVAEAVHAAHRVNLIHRDLKPSNIILERGPGGAWIPYLCDFGLAVSLGDPPLTLSQVAVGTPAFMAPEQSRGGRDRISPATDVFALGGTLHFALLGFPPGPPGTPPGPLRSGQGDLPRDLALVIRKCLEPDPGDRYATALALAADLDRFLRGIPVHARPRGPLGRFLGFLPGRGSRMLALGWFLAALGLTLAAGAGLALLGRTREEALVRDLEAASGVQIWNQPADLALPLHDLRSSRNRLRTRMAQVRAHMGEVGPGFRGPAWFALAQAHLLLGEEAEACAALRSAAALGYDEELLAPLMIRALAEAAYWRPGAAPDPSARRWARLGSAAADPGPLQEGRAAFILGDYSTAARLSREAAEASPDSPEAAALQCAALCALGRRALGAGEVTGARTLFQEAADTAWRRVAVWASSPGLRHAFARAALALADLEIGRGTQSPEALRELSRRCEEALRMDPGDRILREDWLASRFLVGRHRATLDLDPRPVLREALAFLESRPQRREAPGPDGLRMAILWQIADWEFTHAGNPGPALGEALASRGPAPAFGRDYQAALLVLRARVDAARGQDPRPAVEAALRHLGAADTWDLAQAAAEAWYLRAVWEAAHSVDPSASLGRVRALADRALGDWAGAPEAAALKGLAEDLERKAGPARGTLLASSAIPPQKPARASARGPGAGVHLERALPGLP</sequence>
<evidence type="ECO:0000256" key="1">
    <source>
        <dbReference type="ARBA" id="ARBA00022679"/>
    </source>
</evidence>
<dbReference type="InterPro" id="IPR000719">
    <property type="entry name" value="Prot_kinase_dom"/>
</dbReference>
<name>A0AA48GKW9_9BACT</name>
<evidence type="ECO:0000256" key="5">
    <source>
        <dbReference type="SAM" id="MobiDB-lite"/>
    </source>
</evidence>
<dbReference type="Gene3D" id="3.30.200.20">
    <property type="entry name" value="Phosphorylase Kinase, domain 1"/>
    <property type="match status" value="1"/>
</dbReference>
<keyword evidence="6" id="KW-0812">Transmembrane</keyword>
<accession>A0AA48GKW9</accession>
<dbReference type="CDD" id="cd14014">
    <property type="entry name" value="STKc_PknB_like"/>
    <property type="match status" value="1"/>
</dbReference>
<evidence type="ECO:0000313" key="9">
    <source>
        <dbReference type="Proteomes" id="UP001238179"/>
    </source>
</evidence>
<dbReference type="PROSITE" id="PS00108">
    <property type="entry name" value="PROTEIN_KINASE_ST"/>
    <property type="match status" value="1"/>
</dbReference>
<dbReference type="SUPFAM" id="SSF48452">
    <property type="entry name" value="TPR-like"/>
    <property type="match status" value="1"/>
</dbReference>
<dbReference type="InterPro" id="IPR008271">
    <property type="entry name" value="Ser/Thr_kinase_AS"/>
</dbReference>
<dbReference type="PROSITE" id="PS50011">
    <property type="entry name" value="PROTEIN_KINASE_DOM"/>
    <property type="match status" value="1"/>
</dbReference>
<dbReference type="GO" id="GO:0005524">
    <property type="term" value="F:ATP binding"/>
    <property type="evidence" value="ECO:0007669"/>
    <property type="project" value="UniProtKB-KW"/>
</dbReference>
<keyword evidence="3" id="KW-0418">Kinase</keyword>
<dbReference type="PANTHER" id="PTHR43289">
    <property type="entry name" value="MITOGEN-ACTIVATED PROTEIN KINASE KINASE KINASE 20-RELATED"/>
    <property type="match status" value="1"/>
</dbReference>
<dbReference type="EMBL" id="AP027080">
    <property type="protein sequence ID" value="BDU71654.1"/>
    <property type="molecule type" value="Genomic_DNA"/>
</dbReference>
<feature type="transmembrane region" description="Helical" evidence="6">
    <location>
        <begin position="301"/>
        <end position="322"/>
    </location>
</feature>
<evidence type="ECO:0000256" key="4">
    <source>
        <dbReference type="ARBA" id="ARBA00022840"/>
    </source>
</evidence>
<keyword evidence="4" id="KW-0067">ATP-binding</keyword>
<evidence type="ECO:0000313" key="8">
    <source>
        <dbReference type="EMBL" id="BDU71654.1"/>
    </source>
</evidence>
<evidence type="ECO:0000259" key="7">
    <source>
        <dbReference type="PROSITE" id="PS50011"/>
    </source>
</evidence>
<protein>
    <recommendedName>
        <fullName evidence="7">Protein kinase domain-containing protein</fullName>
    </recommendedName>
</protein>
<evidence type="ECO:0000256" key="6">
    <source>
        <dbReference type="SAM" id="Phobius"/>
    </source>
</evidence>
<organism evidence="8 9">
    <name type="scientific">Mesoterricola silvestris</name>
    <dbReference type="NCBI Taxonomy" id="2927979"/>
    <lineage>
        <taxon>Bacteria</taxon>
        <taxon>Pseudomonadati</taxon>
        <taxon>Acidobacteriota</taxon>
        <taxon>Holophagae</taxon>
        <taxon>Holophagales</taxon>
        <taxon>Holophagaceae</taxon>
        <taxon>Mesoterricola</taxon>
    </lineage>
</organism>
<keyword evidence="6" id="KW-0472">Membrane</keyword>
<keyword evidence="1" id="KW-0808">Transferase</keyword>
<dbReference type="PANTHER" id="PTHR43289:SF6">
    <property type="entry name" value="SERINE_THREONINE-PROTEIN KINASE NEKL-3"/>
    <property type="match status" value="1"/>
</dbReference>
<dbReference type="Pfam" id="PF00069">
    <property type="entry name" value="Pkinase"/>
    <property type="match status" value="1"/>
</dbReference>
<dbReference type="SUPFAM" id="SSF56112">
    <property type="entry name" value="Protein kinase-like (PK-like)"/>
    <property type="match status" value="1"/>
</dbReference>
<gene>
    <name evidence="8" type="ORF">METEAL_08280</name>
</gene>
<dbReference type="Gene3D" id="1.25.40.10">
    <property type="entry name" value="Tetratricopeptide repeat domain"/>
    <property type="match status" value="1"/>
</dbReference>
<dbReference type="Gene3D" id="1.10.510.10">
    <property type="entry name" value="Transferase(Phosphotransferase) domain 1"/>
    <property type="match status" value="1"/>
</dbReference>
<proteinExistence type="predicted"/>
<dbReference type="Proteomes" id="UP001238179">
    <property type="component" value="Chromosome"/>
</dbReference>
<evidence type="ECO:0000256" key="2">
    <source>
        <dbReference type="ARBA" id="ARBA00022741"/>
    </source>
</evidence>
<dbReference type="KEGG" id="msil:METEAL_08280"/>
<dbReference type="AlphaFoldDB" id="A0AA48GKW9"/>
<feature type="domain" description="Protein kinase" evidence="7">
    <location>
        <begin position="23"/>
        <end position="272"/>
    </location>
</feature>
<reference evidence="9" key="1">
    <citation type="journal article" date="2023" name="Int. J. Syst. Evol. Microbiol.">
        <title>Mesoterricola silvestris gen. nov., sp. nov., Mesoterricola sediminis sp. nov., Geothrix oryzae sp. nov., Geothrix edaphica sp. nov., Geothrix rubra sp. nov., and Geothrix limicola sp. nov., six novel members of Acidobacteriota isolated from soils.</title>
        <authorList>
            <person name="Itoh H."/>
            <person name="Sugisawa Y."/>
            <person name="Mise K."/>
            <person name="Xu Z."/>
            <person name="Kuniyasu M."/>
            <person name="Ushijima N."/>
            <person name="Kawano K."/>
            <person name="Kobayashi E."/>
            <person name="Shiratori Y."/>
            <person name="Masuda Y."/>
            <person name="Senoo K."/>
        </authorList>
    </citation>
    <scope>NUCLEOTIDE SEQUENCE [LARGE SCALE GENOMIC DNA]</scope>
    <source>
        <strain evidence="9">W79</strain>
    </source>
</reference>
<evidence type="ECO:0000256" key="3">
    <source>
        <dbReference type="ARBA" id="ARBA00022777"/>
    </source>
</evidence>
<keyword evidence="9" id="KW-1185">Reference proteome</keyword>
<keyword evidence="2" id="KW-0547">Nucleotide-binding</keyword>
<dbReference type="GO" id="GO:0004674">
    <property type="term" value="F:protein serine/threonine kinase activity"/>
    <property type="evidence" value="ECO:0007669"/>
    <property type="project" value="TreeGrafter"/>
</dbReference>